<dbReference type="OrthoDB" id="428525at2759"/>
<keyword evidence="3" id="KW-1185">Reference proteome</keyword>
<dbReference type="EMBL" id="CP097507">
    <property type="protein sequence ID" value="URE00661.1"/>
    <property type="molecule type" value="Genomic_DNA"/>
</dbReference>
<reference evidence="2" key="1">
    <citation type="submission" date="2022-05" db="EMBL/GenBank/DDBJ databases">
        <title>The Musa troglodytarum L. genome provides insights into the mechanism of non-climacteric behaviour and enrichment of carotenoids.</title>
        <authorList>
            <person name="Wang J."/>
        </authorList>
    </citation>
    <scope>NUCLEOTIDE SEQUENCE</scope>
    <source>
        <tissue evidence="2">Leaf</tissue>
    </source>
</reference>
<sequence length="201" mass="22239">MCLLMATCATQNHSSLPTLLTGNPWQDMKKFFCRNLSRSSLLNQHKEHNLTTVSFGPATSLQSASPRPVEAPSPSNSPALTSLRQRHRHLHPFLIHRRRLLRADVPLDYYGGTLGLVNDTADNMPLCFQLPQGALGDCIPIGVASDEIEAPQIVLDDEEDSKVKVVDVINGLGRNSTFTCINYTHKKKDTEKKLSIFGDGF</sequence>
<proteinExistence type="predicted"/>
<feature type="compositionally biased region" description="Polar residues" evidence="1">
    <location>
        <begin position="55"/>
        <end position="65"/>
    </location>
</feature>
<accession>A0A9E7FR85</accession>
<evidence type="ECO:0000313" key="2">
    <source>
        <dbReference type="EMBL" id="URE00659.1"/>
    </source>
</evidence>
<organism evidence="2 3">
    <name type="scientific">Musa troglodytarum</name>
    <name type="common">fe'i banana</name>
    <dbReference type="NCBI Taxonomy" id="320322"/>
    <lineage>
        <taxon>Eukaryota</taxon>
        <taxon>Viridiplantae</taxon>
        <taxon>Streptophyta</taxon>
        <taxon>Embryophyta</taxon>
        <taxon>Tracheophyta</taxon>
        <taxon>Spermatophyta</taxon>
        <taxon>Magnoliopsida</taxon>
        <taxon>Liliopsida</taxon>
        <taxon>Zingiberales</taxon>
        <taxon>Musaceae</taxon>
        <taxon>Musa</taxon>
    </lineage>
</organism>
<dbReference type="AlphaFoldDB" id="A0A9E7FR85"/>
<protein>
    <submittedName>
        <fullName evidence="2">Voltage gated chloride channel</fullName>
    </submittedName>
</protein>
<gene>
    <name evidence="2" type="ORF">MUK42_19797</name>
</gene>
<dbReference type="Proteomes" id="UP001055439">
    <property type="component" value="Chromosome 5"/>
</dbReference>
<name>A0A9E7FR85_9LILI</name>
<evidence type="ECO:0000313" key="3">
    <source>
        <dbReference type="Proteomes" id="UP001055439"/>
    </source>
</evidence>
<dbReference type="EMBL" id="CP097507">
    <property type="protein sequence ID" value="URE00659.1"/>
    <property type="molecule type" value="Genomic_DNA"/>
</dbReference>
<feature type="region of interest" description="Disordered" evidence="1">
    <location>
        <begin position="55"/>
        <end position="80"/>
    </location>
</feature>
<evidence type="ECO:0000256" key="1">
    <source>
        <dbReference type="SAM" id="MobiDB-lite"/>
    </source>
</evidence>